<name>A0ABU6ZT69_9FABA</name>
<evidence type="ECO:0000313" key="3">
    <source>
        <dbReference type="Proteomes" id="UP001341840"/>
    </source>
</evidence>
<dbReference type="EMBL" id="JASCZI010273686">
    <property type="protein sequence ID" value="MED6225202.1"/>
    <property type="molecule type" value="Genomic_DNA"/>
</dbReference>
<feature type="compositionally biased region" description="Acidic residues" evidence="1">
    <location>
        <begin position="222"/>
        <end position="258"/>
    </location>
</feature>
<proteinExistence type="predicted"/>
<sequence length="258" mass="29075">MQPLGPINGTFGISPQLAMNLSPMIPWTYPSKFAWFDARDLFFPSSVVPPSTPNLRQPELRLWRPLDVQCSQVVTPSTLPSSFIAAHSLRTGPLLRRHSSVRRWGFSPSTLRRSPSSRVSPSFQVCASYSGLLPPLESERPSPSSSTPKLVSLFSSLPSLLQRWVSNDFESDSPVIYEREPCEPETIPSYPNDNNTVALVRKDLLPEILNMAPKVCAKQRYEEEDESEAEYMEDESQGDEYMADESQDEQMEDVDDET</sequence>
<gene>
    <name evidence="2" type="ORF">PIB30_091450</name>
</gene>
<comment type="caution">
    <text evidence="2">The sequence shown here is derived from an EMBL/GenBank/DDBJ whole genome shotgun (WGS) entry which is preliminary data.</text>
</comment>
<accession>A0ABU6ZT69</accession>
<keyword evidence="3" id="KW-1185">Reference proteome</keyword>
<organism evidence="2 3">
    <name type="scientific">Stylosanthes scabra</name>
    <dbReference type="NCBI Taxonomy" id="79078"/>
    <lineage>
        <taxon>Eukaryota</taxon>
        <taxon>Viridiplantae</taxon>
        <taxon>Streptophyta</taxon>
        <taxon>Embryophyta</taxon>
        <taxon>Tracheophyta</taxon>
        <taxon>Spermatophyta</taxon>
        <taxon>Magnoliopsida</taxon>
        <taxon>eudicotyledons</taxon>
        <taxon>Gunneridae</taxon>
        <taxon>Pentapetalae</taxon>
        <taxon>rosids</taxon>
        <taxon>fabids</taxon>
        <taxon>Fabales</taxon>
        <taxon>Fabaceae</taxon>
        <taxon>Papilionoideae</taxon>
        <taxon>50 kb inversion clade</taxon>
        <taxon>dalbergioids sensu lato</taxon>
        <taxon>Dalbergieae</taxon>
        <taxon>Pterocarpus clade</taxon>
        <taxon>Stylosanthes</taxon>
    </lineage>
</organism>
<reference evidence="2 3" key="1">
    <citation type="journal article" date="2023" name="Plants (Basel)">
        <title>Bridging the Gap: Combining Genomics and Transcriptomics Approaches to Understand Stylosanthes scabra, an Orphan Legume from the Brazilian Caatinga.</title>
        <authorList>
            <person name="Ferreira-Neto J.R.C."/>
            <person name="da Silva M.D."/>
            <person name="Binneck E."/>
            <person name="de Melo N.F."/>
            <person name="da Silva R.H."/>
            <person name="de Melo A.L.T.M."/>
            <person name="Pandolfi V."/>
            <person name="Bustamante F.O."/>
            <person name="Brasileiro-Vidal A.C."/>
            <person name="Benko-Iseppon A.M."/>
        </authorList>
    </citation>
    <scope>NUCLEOTIDE SEQUENCE [LARGE SCALE GENOMIC DNA]</scope>
    <source>
        <tissue evidence="2">Leaves</tissue>
    </source>
</reference>
<protein>
    <submittedName>
        <fullName evidence="2">Uncharacterized protein</fullName>
    </submittedName>
</protein>
<feature type="region of interest" description="Disordered" evidence="1">
    <location>
        <begin position="219"/>
        <end position="258"/>
    </location>
</feature>
<dbReference type="Proteomes" id="UP001341840">
    <property type="component" value="Unassembled WGS sequence"/>
</dbReference>
<evidence type="ECO:0000313" key="2">
    <source>
        <dbReference type="EMBL" id="MED6225202.1"/>
    </source>
</evidence>
<evidence type="ECO:0000256" key="1">
    <source>
        <dbReference type="SAM" id="MobiDB-lite"/>
    </source>
</evidence>